<gene>
    <name evidence="4" type="ORF">CP982_00785</name>
    <name evidence="3" type="ORF">FHS40_007002</name>
</gene>
<evidence type="ECO:0000313" key="4">
    <source>
        <dbReference type="EMBL" id="QEV57451.1"/>
    </source>
</evidence>
<accession>A0A5P2WZ52</accession>
<dbReference type="RefSeq" id="WP_150508664.1">
    <property type="nucleotide sequence ID" value="NZ_BMSQ01000029.1"/>
</dbReference>
<evidence type="ECO:0000259" key="2">
    <source>
        <dbReference type="Pfam" id="PF01494"/>
    </source>
</evidence>
<keyword evidence="6" id="KW-1185">Reference proteome</keyword>
<protein>
    <submittedName>
        <fullName evidence="3">2-polyprenyl-6-methoxyphenol hydroxylase-like FAD-dependent oxidoreductase</fullName>
    </submittedName>
    <submittedName>
        <fullName evidence="4">FAD-binding protein</fullName>
    </submittedName>
</protein>
<feature type="region of interest" description="Disordered" evidence="1">
    <location>
        <begin position="441"/>
        <end position="484"/>
    </location>
</feature>
<dbReference type="InterPro" id="IPR036188">
    <property type="entry name" value="FAD/NAD-bd_sf"/>
</dbReference>
<evidence type="ECO:0000313" key="3">
    <source>
        <dbReference type="EMBL" id="MBB5107881.1"/>
    </source>
</evidence>
<feature type="domain" description="FAD-binding" evidence="2">
    <location>
        <begin position="12"/>
        <end position="343"/>
    </location>
</feature>
<dbReference type="PANTHER" id="PTHR43422">
    <property type="entry name" value="THIAMINE THIAZOLE SYNTHASE"/>
    <property type="match status" value="1"/>
</dbReference>
<dbReference type="OrthoDB" id="9790035at2"/>
<evidence type="ECO:0000313" key="5">
    <source>
        <dbReference type="Proteomes" id="UP000326505"/>
    </source>
</evidence>
<reference evidence="4 5" key="1">
    <citation type="submission" date="2017-09" db="EMBL/GenBank/DDBJ databases">
        <authorList>
            <person name="Lee N."/>
            <person name="Cho B.-K."/>
        </authorList>
    </citation>
    <scope>NUCLEOTIDE SEQUENCE [LARGE SCALE GENOMIC DNA]</scope>
    <source>
        <strain evidence="4 5">ATCC 27465</strain>
    </source>
</reference>
<sequence length="484" mass="51944">MPRSPSPRRQHAVVLGAGMAGLLAGLALADHFPRVTIVDSDSLPAGPHSRSGIPQGNHAHGLFVQGLRVLERLLPGISSDLVARGAVPVDIGADYAWGTIHGWGSRFTSGHHVLAASRALFEWAVRQRVTALPPVSLLPRHRAEGLIGTATTVTGVTLRNTDNRRADTLDADFVVDATGRGSRAAHWLAALGHPRPPTTVVDPHLAYATRTYKIPYPPPPWLVCYLMMTAPATRGGIISPLEGGRWIVTLGGIGDDQPTNAEADFLPYARTLHHPALADALATATPLTPVTTTHTSANRRRHMENLTTQPRNFVLLGDAACCFNPIYAQGMTAAVLGADLLHHCLERHHGPDGLAAAYHRRLATLHDTCWLLSTTADSRFPTTEGPALTPTQRILGRYLTHVIRAGTRDPHVQKTFLNVVNMTSRPSALLTPRLVTRVVTARPARQQPGHSWPPPAGAPRGTAPAPARATTADNATTYWSPPQT</sequence>
<dbReference type="Proteomes" id="UP000326505">
    <property type="component" value="Chromosome"/>
</dbReference>
<evidence type="ECO:0000313" key="6">
    <source>
        <dbReference type="Proteomes" id="UP000549009"/>
    </source>
</evidence>
<dbReference type="SUPFAM" id="SSF51905">
    <property type="entry name" value="FAD/NAD(P)-binding domain"/>
    <property type="match status" value="1"/>
</dbReference>
<dbReference type="EMBL" id="CP023690">
    <property type="protein sequence ID" value="QEV57451.1"/>
    <property type="molecule type" value="Genomic_DNA"/>
</dbReference>
<dbReference type="Gene3D" id="3.50.50.60">
    <property type="entry name" value="FAD/NAD(P)-binding domain"/>
    <property type="match status" value="1"/>
</dbReference>
<dbReference type="KEGG" id="sspb:CP982_00785"/>
<feature type="compositionally biased region" description="Polar residues" evidence="1">
    <location>
        <begin position="473"/>
        <end position="484"/>
    </location>
</feature>
<feature type="compositionally biased region" description="Low complexity" evidence="1">
    <location>
        <begin position="458"/>
        <end position="472"/>
    </location>
</feature>
<dbReference type="GO" id="GO:0071949">
    <property type="term" value="F:FAD binding"/>
    <property type="evidence" value="ECO:0007669"/>
    <property type="project" value="InterPro"/>
</dbReference>
<dbReference type="AlphaFoldDB" id="A0A5P2WZ52"/>
<reference evidence="3 6" key="2">
    <citation type="submission" date="2020-08" db="EMBL/GenBank/DDBJ databases">
        <title>Genomic Encyclopedia of Type Strains, Phase III (KMG-III): the genomes of soil and plant-associated and newly described type strains.</title>
        <authorList>
            <person name="Whitman W."/>
        </authorList>
    </citation>
    <scope>NUCLEOTIDE SEQUENCE [LARGE SCALE GENOMIC DNA]</scope>
    <source>
        <strain evidence="3 6">CECT 3146</strain>
    </source>
</reference>
<dbReference type="PANTHER" id="PTHR43422:SF3">
    <property type="entry name" value="THIAMINE THIAZOLE SYNTHASE"/>
    <property type="match status" value="1"/>
</dbReference>
<organism evidence="4 5">
    <name type="scientific">Streptomyces spectabilis</name>
    <dbReference type="NCBI Taxonomy" id="68270"/>
    <lineage>
        <taxon>Bacteria</taxon>
        <taxon>Bacillati</taxon>
        <taxon>Actinomycetota</taxon>
        <taxon>Actinomycetes</taxon>
        <taxon>Kitasatosporales</taxon>
        <taxon>Streptomycetaceae</taxon>
        <taxon>Streptomyces</taxon>
    </lineage>
</organism>
<evidence type="ECO:0000256" key="1">
    <source>
        <dbReference type="SAM" id="MobiDB-lite"/>
    </source>
</evidence>
<name>A0A5P2WZ52_STRST</name>
<dbReference type="InterPro" id="IPR002938">
    <property type="entry name" value="FAD-bd"/>
</dbReference>
<proteinExistence type="predicted"/>
<dbReference type="Proteomes" id="UP000549009">
    <property type="component" value="Unassembled WGS sequence"/>
</dbReference>
<dbReference type="Pfam" id="PF01494">
    <property type="entry name" value="FAD_binding_3"/>
    <property type="match status" value="1"/>
</dbReference>
<dbReference type="EMBL" id="JACHJD010000016">
    <property type="protein sequence ID" value="MBB5107881.1"/>
    <property type="molecule type" value="Genomic_DNA"/>
</dbReference>